<sequence length="281" mass="31046">MLVESLLFIWSTPANAQQYNDMETHKIAAYAPINGIKMFYEVYGDGEIPLILIHGGGSTIETSFGNLIPLLADYGKIIAVELQAHGRTSDRDAPETFEQDADDVAALIKYLKIEKANILGFSNGGTTTLRIAIRHPEIVNKIVAISAAYKRDGLISGFFEEMQHASLDNMPEPLKKAYLKVNPNQNGLKTMFEKDKNRMINFKDYSNESIKSIKAKTLFIVANKDVITVEHTVKMSQLIPNAQLTVLPGIHGSCIGEVCTAVKGSKMPEATSILIKEFLKE</sequence>
<evidence type="ECO:0000313" key="2">
    <source>
        <dbReference type="EMBL" id="GGI27619.1"/>
    </source>
</evidence>
<dbReference type="Gene3D" id="3.40.50.1820">
    <property type="entry name" value="alpha/beta hydrolase"/>
    <property type="match status" value="1"/>
</dbReference>
<dbReference type="Proteomes" id="UP000645390">
    <property type="component" value="Unassembled WGS sequence"/>
</dbReference>
<gene>
    <name evidence="2" type="ORF">GCM10008119_28550</name>
</gene>
<name>A0ABQ2BKZ2_9SPHI</name>
<dbReference type="RefSeq" id="WP_378957655.1">
    <property type="nucleotide sequence ID" value="NZ_JBHSBX010000008.1"/>
</dbReference>
<dbReference type="SUPFAM" id="SSF53474">
    <property type="entry name" value="alpha/beta-Hydrolases"/>
    <property type="match status" value="1"/>
</dbReference>
<dbReference type="InterPro" id="IPR029058">
    <property type="entry name" value="AB_hydrolase_fold"/>
</dbReference>
<dbReference type="PANTHER" id="PTHR46331:SF2">
    <property type="entry name" value="VALACYCLOVIR HYDROLASE"/>
    <property type="match status" value="1"/>
</dbReference>
<evidence type="ECO:0000313" key="3">
    <source>
        <dbReference type="Proteomes" id="UP000645390"/>
    </source>
</evidence>
<dbReference type="PANTHER" id="PTHR46331">
    <property type="entry name" value="VALACYCLOVIR HYDROLASE"/>
    <property type="match status" value="1"/>
</dbReference>
<keyword evidence="3" id="KW-1185">Reference proteome</keyword>
<dbReference type="Pfam" id="PF00561">
    <property type="entry name" value="Abhydrolase_1"/>
    <property type="match status" value="1"/>
</dbReference>
<feature type="domain" description="AB hydrolase-1" evidence="1">
    <location>
        <begin position="49"/>
        <end position="147"/>
    </location>
</feature>
<accession>A0ABQ2BKZ2</accession>
<organism evidence="2 3">
    <name type="scientific">Pedobacter mendelii</name>
    <dbReference type="NCBI Taxonomy" id="1908240"/>
    <lineage>
        <taxon>Bacteria</taxon>
        <taxon>Pseudomonadati</taxon>
        <taxon>Bacteroidota</taxon>
        <taxon>Sphingobacteriia</taxon>
        <taxon>Sphingobacteriales</taxon>
        <taxon>Sphingobacteriaceae</taxon>
        <taxon>Pedobacter</taxon>
    </lineage>
</organism>
<dbReference type="EMBL" id="BMDJ01000009">
    <property type="protein sequence ID" value="GGI27619.1"/>
    <property type="molecule type" value="Genomic_DNA"/>
</dbReference>
<protein>
    <submittedName>
        <fullName evidence="2">Oxidoreductase</fullName>
    </submittedName>
</protein>
<proteinExistence type="predicted"/>
<comment type="caution">
    <text evidence="2">The sequence shown here is derived from an EMBL/GenBank/DDBJ whole genome shotgun (WGS) entry which is preliminary data.</text>
</comment>
<reference evidence="3" key="1">
    <citation type="journal article" date="2019" name="Int. J. Syst. Evol. Microbiol.">
        <title>The Global Catalogue of Microorganisms (GCM) 10K type strain sequencing project: providing services to taxonomists for standard genome sequencing and annotation.</title>
        <authorList>
            <consortium name="The Broad Institute Genomics Platform"/>
            <consortium name="The Broad Institute Genome Sequencing Center for Infectious Disease"/>
            <person name="Wu L."/>
            <person name="Ma J."/>
        </authorList>
    </citation>
    <scope>NUCLEOTIDE SEQUENCE [LARGE SCALE GENOMIC DNA]</scope>
    <source>
        <strain evidence="3">CCM 8939</strain>
    </source>
</reference>
<dbReference type="InterPro" id="IPR000073">
    <property type="entry name" value="AB_hydrolase_1"/>
</dbReference>
<evidence type="ECO:0000259" key="1">
    <source>
        <dbReference type="Pfam" id="PF00561"/>
    </source>
</evidence>